<name>A0A8S3AAW8_9BILA</name>
<gene>
    <name evidence="1" type="ORF">GIL414_LOCUS42697</name>
</gene>
<sequence>LHIFDVNKSLKNLREMPQRTEDTKGIALSALSKESQELASRTDCTSLSYLFALPECYYEGRRTLHSLRTWLDEDAKYNDF</sequence>
<feature type="non-terminal residue" evidence="1">
    <location>
        <position position="1"/>
    </location>
</feature>
<reference evidence="1" key="1">
    <citation type="submission" date="2021-02" db="EMBL/GenBank/DDBJ databases">
        <authorList>
            <person name="Nowell W R."/>
        </authorList>
    </citation>
    <scope>NUCLEOTIDE SEQUENCE</scope>
</reference>
<comment type="caution">
    <text evidence="1">The sequence shown here is derived from an EMBL/GenBank/DDBJ whole genome shotgun (WGS) entry which is preliminary data.</text>
</comment>
<organism evidence="1 2">
    <name type="scientific">Rotaria magnacalcarata</name>
    <dbReference type="NCBI Taxonomy" id="392030"/>
    <lineage>
        <taxon>Eukaryota</taxon>
        <taxon>Metazoa</taxon>
        <taxon>Spiralia</taxon>
        <taxon>Gnathifera</taxon>
        <taxon>Rotifera</taxon>
        <taxon>Eurotatoria</taxon>
        <taxon>Bdelloidea</taxon>
        <taxon>Philodinida</taxon>
        <taxon>Philodinidae</taxon>
        <taxon>Rotaria</taxon>
    </lineage>
</organism>
<proteinExistence type="predicted"/>
<dbReference type="AlphaFoldDB" id="A0A8S3AAW8"/>
<evidence type="ECO:0000313" key="2">
    <source>
        <dbReference type="Proteomes" id="UP000681720"/>
    </source>
</evidence>
<dbReference type="Proteomes" id="UP000681720">
    <property type="component" value="Unassembled WGS sequence"/>
</dbReference>
<evidence type="ECO:0000313" key="1">
    <source>
        <dbReference type="EMBL" id="CAF4691668.1"/>
    </source>
</evidence>
<accession>A0A8S3AAW8</accession>
<feature type="non-terminal residue" evidence="1">
    <location>
        <position position="80"/>
    </location>
</feature>
<protein>
    <submittedName>
        <fullName evidence="1">Uncharacterized protein</fullName>
    </submittedName>
</protein>
<dbReference type="EMBL" id="CAJOBJ010124311">
    <property type="protein sequence ID" value="CAF4691668.1"/>
    <property type="molecule type" value="Genomic_DNA"/>
</dbReference>